<evidence type="ECO:0000256" key="1">
    <source>
        <dbReference type="SAM" id="MobiDB-lite"/>
    </source>
</evidence>
<reference evidence="2" key="1">
    <citation type="journal article" date="2015" name="Nature">
        <title>Complex archaea that bridge the gap between prokaryotes and eukaryotes.</title>
        <authorList>
            <person name="Spang A."/>
            <person name="Saw J.H."/>
            <person name="Jorgensen S.L."/>
            <person name="Zaremba-Niedzwiedzka K."/>
            <person name="Martijn J."/>
            <person name="Lind A.E."/>
            <person name="van Eijk R."/>
            <person name="Schleper C."/>
            <person name="Guy L."/>
            <person name="Ettema T.J."/>
        </authorList>
    </citation>
    <scope>NUCLEOTIDE SEQUENCE</scope>
</reference>
<evidence type="ECO:0000313" key="2">
    <source>
        <dbReference type="EMBL" id="KKL96782.1"/>
    </source>
</evidence>
<dbReference type="AlphaFoldDB" id="A0A0F9JCP9"/>
<gene>
    <name evidence="2" type="ORF">LCGC14_1841010</name>
</gene>
<protein>
    <submittedName>
        <fullName evidence="2">Uncharacterized protein</fullName>
    </submittedName>
</protein>
<dbReference type="EMBL" id="LAZR01018340">
    <property type="protein sequence ID" value="KKL96782.1"/>
    <property type="molecule type" value="Genomic_DNA"/>
</dbReference>
<organism evidence="2">
    <name type="scientific">marine sediment metagenome</name>
    <dbReference type="NCBI Taxonomy" id="412755"/>
    <lineage>
        <taxon>unclassified sequences</taxon>
        <taxon>metagenomes</taxon>
        <taxon>ecological metagenomes</taxon>
    </lineage>
</organism>
<feature type="compositionally biased region" description="Basic residues" evidence="1">
    <location>
        <begin position="120"/>
        <end position="132"/>
    </location>
</feature>
<sequence>MASWSPKQLTRYLERLAEEMHTVEDGGDAISKAEALATLLWNKALGYREQVLKGGEWVEVNHPPESWAIHLVYDRLEGRVNTNDKGKDTGNERPIHEKVAEIAKARLNSAAEAAANAKGRTGRPPKIIKKEG</sequence>
<proteinExistence type="predicted"/>
<feature type="region of interest" description="Disordered" evidence="1">
    <location>
        <begin position="111"/>
        <end position="132"/>
    </location>
</feature>
<name>A0A0F9JCP9_9ZZZZ</name>
<accession>A0A0F9JCP9</accession>
<comment type="caution">
    <text evidence="2">The sequence shown here is derived from an EMBL/GenBank/DDBJ whole genome shotgun (WGS) entry which is preliminary data.</text>
</comment>